<dbReference type="SUPFAM" id="SSF50978">
    <property type="entry name" value="WD40 repeat-like"/>
    <property type="match status" value="1"/>
</dbReference>
<feature type="domain" description="Vacuolar import/degradation Vid27 C-terminal" evidence="2">
    <location>
        <begin position="6"/>
        <end position="112"/>
    </location>
</feature>
<dbReference type="InterPro" id="IPR036322">
    <property type="entry name" value="WD40_repeat_dom_sf"/>
</dbReference>
<protein>
    <recommendedName>
        <fullName evidence="2">Vacuolar import/degradation Vid27 C-terminal domain-containing protein</fullName>
    </recommendedName>
</protein>
<dbReference type="GO" id="GO:0005737">
    <property type="term" value="C:cytoplasm"/>
    <property type="evidence" value="ECO:0000318"/>
    <property type="project" value="GO_Central"/>
</dbReference>
<dbReference type="Pfam" id="PF08553">
    <property type="entry name" value="VID27"/>
    <property type="match status" value="1"/>
</dbReference>
<feature type="compositionally biased region" description="Basic and acidic residues" evidence="1">
    <location>
        <begin position="183"/>
        <end position="196"/>
    </location>
</feature>
<feature type="region of interest" description="Disordered" evidence="1">
    <location>
        <begin position="172"/>
        <end position="196"/>
    </location>
</feature>
<comment type="caution">
    <text evidence="3">The sequence shown here is derived from an EMBL/GenBank/DDBJ whole genome shotgun (WGS) entry which is preliminary data.</text>
</comment>
<evidence type="ECO:0000313" key="3">
    <source>
        <dbReference type="EMBL" id="PHT74123.1"/>
    </source>
</evidence>
<gene>
    <name evidence="3" type="ORF">T459_21400</name>
</gene>
<evidence type="ECO:0000313" key="4">
    <source>
        <dbReference type="Proteomes" id="UP000222542"/>
    </source>
</evidence>
<dbReference type="Gramene" id="PHT74123">
    <property type="protein sequence ID" value="PHT74123"/>
    <property type="gene ID" value="T459_21400"/>
</dbReference>
<dbReference type="Proteomes" id="UP000222542">
    <property type="component" value="Unassembled WGS sequence"/>
</dbReference>
<organism evidence="3 4">
    <name type="scientific">Capsicum annuum</name>
    <name type="common">Capsicum pepper</name>
    <dbReference type="NCBI Taxonomy" id="4072"/>
    <lineage>
        <taxon>Eukaryota</taxon>
        <taxon>Viridiplantae</taxon>
        <taxon>Streptophyta</taxon>
        <taxon>Embryophyta</taxon>
        <taxon>Tracheophyta</taxon>
        <taxon>Spermatophyta</taxon>
        <taxon>Magnoliopsida</taxon>
        <taxon>eudicotyledons</taxon>
        <taxon>Gunneridae</taxon>
        <taxon>Pentapetalae</taxon>
        <taxon>asterids</taxon>
        <taxon>lamiids</taxon>
        <taxon>Solanales</taxon>
        <taxon>Solanaceae</taxon>
        <taxon>Solanoideae</taxon>
        <taxon>Capsiceae</taxon>
        <taxon>Capsicum</taxon>
    </lineage>
</organism>
<dbReference type="PANTHER" id="PTHR31913:SF7">
    <property type="entry name" value="DEM PROTEIN"/>
    <property type="match status" value="1"/>
</dbReference>
<sequence length="480" mass="52900">MSFEGTNFQCFATSGDGSIVFGSLDDNIRLYSSSSMRQAKTAFSGLGSSITHVDVTYNGKWILGTTDTYLILICTLFVDNNGSTKTNFVSCMGNKISAPRLLNLNLLDSHMAGSNRFRSAQFLWALKRSLIFGGEDFPPREEGFLANLQAKLAWNALFLRGRGHGISLSNPPCRSEGRYSASTDKDGERASGDIGHAESSDLDWEIKELEKLAWVGPMIVPGIGLILLTIIFKRGWRPSGPGALRGLKLLRALVISESLRGLSKLSLRARVRMWAYSPVWFLWRALEVWSEPSQNPFDFVEDVSKSDPIPGGGILLEKLDGVDKGTVGMKGILYDVLMGGMGTPHRLKSKGFIGGGRRGIGKSEEHWAVIRLCLRQLNAIRVPHENNAFSEAIIRRLNMGLKAHSSSEVLILIHLCLEEDKHGKAVELEHCITLTPEVGIVSFSSVPDHRIHWGALLVVLTCFLSEEIERITFSPMEGTL</sequence>
<dbReference type="InterPro" id="IPR040458">
    <property type="entry name" value="Vid27"/>
</dbReference>
<dbReference type="GO" id="GO:0005634">
    <property type="term" value="C:nucleus"/>
    <property type="evidence" value="ECO:0000318"/>
    <property type="project" value="GO_Central"/>
</dbReference>
<reference evidence="3 4" key="2">
    <citation type="journal article" date="2017" name="Genome Biol.">
        <title>New reference genome sequences of hot pepper reveal the massive evolution of plant disease-resistance genes by retroduplication.</title>
        <authorList>
            <person name="Kim S."/>
            <person name="Park J."/>
            <person name="Yeom S.I."/>
            <person name="Kim Y.M."/>
            <person name="Seo E."/>
            <person name="Kim K.T."/>
            <person name="Kim M.S."/>
            <person name="Lee J.M."/>
            <person name="Cheong K."/>
            <person name="Shin H.S."/>
            <person name="Kim S.B."/>
            <person name="Han K."/>
            <person name="Lee J."/>
            <person name="Park M."/>
            <person name="Lee H.A."/>
            <person name="Lee H.Y."/>
            <person name="Lee Y."/>
            <person name="Oh S."/>
            <person name="Lee J.H."/>
            <person name="Choi E."/>
            <person name="Choi E."/>
            <person name="Lee S.E."/>
            <person name="Jeon J."/>
            <person name="Kim H."/>
            <person name="Choi G."/>
            <person name="Song H."/>
            <person name="Lee J."/>
            <person name="Lee S.C."/>
            <person name="Kwon J.K."/>
            <person name="Lee H.Y."/>
            <person name="Koo N."/>
            <person name="Hong Y."/>
            <person name="Kim R.W."/>
            <person name="Kang W.H."/>
            <person name="Huh J.H."/>
            <person name="Kang B.C."/>
            <person name="Yang T.J."/>
            <person name="Lee Y.H."/>
            <person name="Bennetzen J.L."/>
            <person name="Choi D."/>
        </authorList>
    </citation>
    <scope>NUCLEOTIDE SEQUENCE [LARGE SCALE GENOMIC DNA]</scope>
    <source>
        <strain evidence="4">cv. CM334</strain>
    </source>
</reference>
<dbReference type="PANTHER" id="PTHR31913">
    <property type="entry name" value="VACUOLAR IMPORT AND DEGRADATION PROTEIN 27"/>
    <property type="match status" value="1"/>
</dbReference>
<reference evidence="3 4" key="1">
    <citation type="journal article" date="2014" name="Nat. Genet.">
        <title>Genome sequence of the hot pepper provides insights into the evolution of pungency in Capsicum species.</title>
        <authorList>
            <person name="Kim S."/>
            <person name="Park M."/>
            <person name="Yeom S.I."/>
            <person name="Kim Y.M."/>
            <person name="Lee J.M."/>
            <person name="Lee H.A."/>
            <person name="Seo E."/>
            <person name="Choi J."/>
            <person name="Cheong K."/>
            <person name="Kim K.T."/>
            <person name="Jung K."/>
            <person name="Lee G.W."/>
            <person name="Oh S.K."/>
            <person name="Bae C."/>
            <person name="Kim S.B."/>
            <person name="Lee H.Y."/>
            <person name="Kim S.Y."/>
            <person name="Kim M.S."/>
            <person name="Kang B.C."/>
            <person name="Jo Y.D."/>
            <person name="Yang H.B."/>
            <person name="Jeong H.J."/>
            <person name="Kang W.H."/>
            <person name="Kwon J.K."/>
            <person name="Shin C."/>
            <person name="Lim J.Y."/>
            <person name="Park J.H."/>
            <person name="Huh J.H."/>
            <person name="Kim J.S."/>
            <person name="Kim B.D."/>
            <person name="Cohen O."/>
            <person name="Paran I."/>
            <person name="Suh M.C."/>
            <person name="Lee S.B."/>
            <person name="Kim Y.K."/>
            <person name="Shin Y."/>
            <person name="Noh S.J."/>
            <person name="Park J."/>
            <person name="Seo Y.S."/>
            <person name="Kwon S.Y."/>
            <person name="Kim H.A."/>
            <person name="Park J.M."/>
            <person name="Kim H.J."/>
            <person name="Choi S.B."/>
            <person name="Bosland P.W."/>
            <person name="Reeves G."/>
            <person name="Jo S.H."/>
            <person name="Lee B.W."/>
            <person name="Cho H.T."/>
            <person name="Choi H.S."/>
            <person name="Lee M.S."/>
            <person name="Yu Y."/>
            <person name="Do Choi Y."/>
            <person name="Park B.S."/>
            <person name="van Deynze A."/>
            <person name="Ashrafi H."/>
            <person name="Hill T."/>
            <person name="Kim W.T."/>
            <person name="Pai H.S."/>
            <person name="Ahn H.K."/>
            <person name="Yeam I."/>
            <person name="Giovannoni J.J."/>
            <person name="Rose J.K."/>
            <person name="Sorensen I."/>
            <person name="Lee S.J."/>
            <person name="Kim R.W."/>
            <person name="Choi I.Y."/>
            <person name="Choi B.S."/>
            <person name="Lim J.S."/>
            <person name="Lee Y.H."/>
            <person name="Choi D."/>
        </authorList>
    </citation>
    <scope>NUCLEOTIDE SEQUENCE [LARGE SCALE GENOMIC DNA]</scope>
    <source>
        <strain evidence="4">cv. CM334</strain>
    </source>
</reference>
<name>A0A2G2YWN8_CAPAN</name>
<keyword evidence="4" id="KW-1185">Reference proteome</keyword>
<dbReference type="InterPro" id="IPR013863">
    <property type="entry name" value="VID27_C"/>
</dbReference>
<evidence type="ECO:0000259" key="2">
    <source>
        <dbReference type="Pfam" id="PF08553"/>
    </source>
</evidence>
<evidence type="ECO:0000256" key="1">
    <source>
        <dbReference type="SAM" id="MobiDB-lite"/>
    </source>
</evidence>
<dbReference type="EMBL" id="AYRZ02000008">
    <property type="protein sequence ID" value="PHT74123.1"/>
    <property type="molecule type" value="Genomic_DNA"/>
</dbReference>
<accession>A0A2G2YWN8</accession>
<proteinExistence type="predicted"/>
<dbReference type="STRING" id="4072.A0A2G2YWN8"/>
<dbReference type="AlphaFoldDB" id="A0A2G2YWN8"/>